<proteinExistence type="predicted"/>
<feature type="transmembrane region" description="Helical" evidence="1">
    <location>
        <begin position="69"/>
        <end position="88"/>
    </location>
</feature>
<dbReference type="EMBL" id="CAESAG010000005">
    <property type="protein sequence ID" value="CAB4330161.1"/>
    <property type="molecule type" value="Genomic_DNA"/>
</dbReference>
<keyword evidence="1" id="KW-1133">Transmembrane helix</keyword>
<feature type="domain" description="Prepilin type IV endopeptidase peptidase" evidence="2">
    <location>
        <begin position="3"/>
        <end position="86"/>
    </location>
</feature>
<evidence type="ECO:0000256" key="1">
    <source>
        <dbReference type="SAM" id="Phobius"/>
    </source>
</evidence>
<keyword evidence="1" id="KW-0472">Membrane</keyword>
<dbReference type="AlphaFoldDB" id="A0A6J5YIM4"/>
<protein>
    <submittedName>
        <fullName evidence="3">Unannotated protein</fullName>
    </submittedName>
</protein>
<dbReference type="Pfam" id="PF01478">
    <property type="entry name" value="Peptidase_A24"/>
    <property type="match status" value="1"/>
</dbReference>
<sequence>MAFTISLLIYISLQDLRTHIISNRSLILLSISLYLTFDGEIHLVYGLLALFIFAAVGLVVSIGGGDIKLIVVLLLFGDVAISIDRYLAISMAVGCSHLLMSYLRNRNFSGYLALAPTICMPMLLSLALR</sequence>
<evidence type="ECO:0000313" key="3">
    <source>
        <dbReference type="EMBL" id="CAB4330161.1"/>
    </source>
</evidence>
<name>A0A6J5YIM4_9ZZZZ</name>
<dbReference type="GO" id="GO:0016020">
    <property type="term" value="C:membrane"/>
    <property type="evidence" value="ECO:0007669"/>
    <property type="project" value="InterPro"/>
</dbReference>
<reference evidence="3" key="1">
    <citation type="submission" date="2020-05" db="EMBL/GenBank/DDBJ databases">
        <authorList>
            <person name="Chiriac C."/>
            <person name="Salcher M."/>
            <person name="Ghai R."/>
            <person name="Kavagutti S V."/>
        </authorList>
    </citation>
    <scope>NUCLEOTIDE SEQUENCE</scope>
</reference>
<dbReference type="InterPro" id="IPR000045">
    <property type="entry name" value="Prepilin_IV_endopep_pep"/>
</dbReference>
<keyword evidence="1" id="KW-0812">Transmembrane</keyword>
<organism evidence="3">
    <name type="scientific">freshwater metagenome</name>
    <dbReference type="NCBI Taxonomy" id="449393"/>
    <lineage>
        <taxon>unclassified sequences</taxon>
        <taxon>metagenomes</taxon>
        <taxon>ecological metagenomes</taxon>
    </lineage>
</organism>
<evidence type="ECO:0000259" key="2">
    <source>
        <dbReference type="Pfam" id="PF01478"/>
    </source>
</evidence>
<accession>A0A6J5YIM4</accession>
<dbReference type="Gene3D" id="1.20.120.1220">
    <property type="match status" value="1"/>
</dbReference>
<dbReference type="GO" id="GO:0004190">
    <property type="term" value="F:aspartic-type endopeptidase activity"/>
    <property type="evidence" value="ECO:0007669"/>
    <property type="project" value="InterPro"/>
</dbReference>
<feature type="transmembrane region" description="Helical" evidence="1">
    <location>
        <begin position="108"/>
        <end position="128"/>
    </location>
</feature>
<feature type="transmembrane region" description="Helical" evidence="1">
    <location>
        <begin position="43"/>
        <end position="62"/>
    </location>
</feature>
<feature type="transmembrane region" description="Helical" evidence="1">
    <location>
        <begin position="21"/>
        <end position="37"/>
    </location>
</feature>
<gene>
    <name evidence="3" type="ORF">UFOPK4080_00096</name>
</gene>